<keyword evidence="4" id="KW-1185">Reference proteome</keyword>
<dbReference type="InterPro" id="IPR045667">
    <property type="entry name" value="ORC3_N"/>
</dbReference>
<reference evidence="3 4" key="1">
    <citation type="submission" date="2016-07" db="EMBL/GenBank/DDBJ databases">
        <title>Pervasive Adenine N6-methylation of Active Genes in Fungi.</title>
        <authorList>
            <consortium name="DOE Joint Genome Institute"/>
            <person name="Mondo S.J."/>
            <person name="Dannebaum R.O."/>
            <person name="Kuo R.C."/>
            <person name="Labutti K."/>
            <person name="Haridas S."/>
            <person name="Kuo A."/>
            <person name="Salamov A."/>
            <person name="Ahrendt S.R."/>
            <person name="Lipzen A."/>
            <person name="Sullivan W."/>
            <person name="Andreopoulos W.B."/>
            <person name="Clum A."/>
            <person name="Lindquist E."/>
            <person name="Daum C."/>
            <person name="Ramamoorthy G.K."/>
            <person name="Gryganskyi A."/>
            <person name="Culley D."/>
            <person name="Magnuson J.K."/>
            <person name="James T.Y."/>
            <person name="O'Malley M.A."/>
            <person name="Stajich J.E."/>
            <person name="Spatafora J.W."/>
            <person name="Visel A."/>
            <person name="Grigoriev I.V."/>
        </authorList>
    </citation>
    <scope>NUCLEOTIDE SEQUENCE [LARGE SCALE GENOMIC DNA]</scope>
    <source>
        <strain evidence="3 4">ATCC 12442</strain>
    </source>
</reference>
<dbReference type="GO" id="GO:0003688">
    <property type="term" value="F:DNA replication origin binding"/>
    <property type="evidence" value="ECO:0007669"/>
    <property type="project" value="TreeGrafter"/>
</dbReference>
<dbReference type="RefSeq" id="XP_040746212.1">
    <property type="nucleotide sequence ID" value="XM_040892143.1"/>
</dbReference>
<sequence length="248" mass="27091">MIYRFLLASVLFYDSTLSQTSKMSDSYKPVDAFDSMTESTFIIKPSAQKKAAARRQSIKRITDNSGFVPLLQGDESVESVELRRTLFEATWPPLEKLIIDTEEAANNVAIAEMCAFASSAYKKIETDEKGRLDPPTTELATAVAFAGVNTGDHSKLFAMLRTRLQAAGHHAVLLESQYCTTLPNMLRALLDQVFCGSSAGGKSEESTAATGTRAVNYDAGLLALWWNEERQAGRVSEDTRMVGDSAGL</sequence>
<dbReference type="GO" id="GO:0006270">
    <property type="term" value="P:DNA replication initiation"/>
    <property type="evidence" value="ECO:0007669"/>
    <property type="project" value="TreeGrafter"/>
</dbReference>
<dbReference type="GO" id="GO:0005664">
    <property type="term" value="C:nuclear origin of replication recognition complex"/>
    <property type="evidence" value="ECO:0007669"/>
    <property type="project" value="InterPro"/>
</dbReference>
<dbReference type="InterPro" id="IPR020795">
    <property type="entry name" value="ORC3"/>
</dbReference>
<evidence type="ECO:0000313" key="3">
    <source>
        <dbReference type="EMBL" id="ORX72872.1"/>
    </source>
</evidence>
<feature type="domain" description="Origin recognition complex subunit 3 N-terminal" evidence="2">
    <location>
        <begin position="32"/>
        <end position="227"/>
    </location>
</feature>
<organism evidence="3 4">
    <name type="scientific">Linderina pennispora</name>
    <dbReference type="NCBI Taxonomy" id="61395"/>
    <lineage>
        <taxon>Eukaryota</taxon>
        <taxon>Fungi</taxon>
        <taxon>Fungi incertae sedis</taxon>
        <taxon>Zoopagomycota</taxon>
        <taxon>Kickxellomycotina</taxon>
        <taxon>Kickxellomycetes</taxon>
        <taxon>Kickxellales</taxon>
        <taxon>Kickxellaceae</taxon>
        <taxon>Linderina</taxon>
    </lineage>
</organism>
<dbReference type="AlphaFoldDB" id="A0A1Y1WHD2"/>
<dbReference type="Proteomes" id="UP000193922">
    <property type="component" value="Unassembled WGS sequence"/>
</dbReference>
<proteinExistence type="predicted"/>
<comment type="caution">
    <text evidence="3">The sequence shown here is derived from an EMBL/GenBank/DDBJ whole genome shotgun (WGS) entry which is preliminary data.</text>
</comment>
<keyword evidence="1" id="KW-0732">Signal</keyword>
<dbReference type="GO" id="GO:0005656">
    <property type="term" value="C:nuclear pre-replicative complex"/>
    <property type="evidence" value="ECO:0007669"/>
    <property type="project" value="TreeGrafter"/>
</dbReference>
<evidence type="ECO:0000313" key="4">
    <source>
        <dbReference type="Proteomes" id="UP000193922"/>
    </source>
</evidence>
<dbReference type="GeneID" id="63808791"/>
<dbReference type="Pfam" id="PF07034">
    <property type="entry name" value="ORC3_N"/>
    <property type="match status" value="1"/>
</dbReference>
<dbReference type="STRING" id="61395.A0A1Y1WHD2"/>
<gene>
    <name evidence="3" type="ORF">DL89DRAFT_84089</name>
</gene>
<accession>A0A1Y1WHD2</accession>
<protein>
    <recommendedName>
        <fullName evidence="2">Origin recognition complex subunit 3 N-terminal domain-containing protein</fullName>
    </recommendedName>
</protein>
<dbReference type="PANTHER" id="PTHR12748:SF0">
    <property type="entry name" value="ORIGIN RECOGNITION COMPLEX SUBUNIT 3"/>
    <property type="match status" value="1"/>
</dbReference>
<feature type="signal peptide" evidence="1">
    <location>
        <begin position="1"/>
        <end position="18"/>
    </location>
</feature>
<evidence type="ECO:0000259" key="2">
    <source>
        <dbReference type="Pfam" id="PF07034"/>
    </source>
</evidence>
<feature type="chain" id="PRO_5012463277" description="Origin recognition complex subunit 3 N-terminal domain-containing protein" evidence="1">
    <location>
        <begin position="19"/>
        <end position="248"/>
    </location>
</feature>
<name>A0A1Y1WHD2_9FUNG</name>
<dbReference type="GO" id="GO:0031261">
    <property type="term" value="C:DNA replication preinitiation complex"/>
    <property type="evidence" value="ECO:0007669"/>
    <property type="project" value="TreeGrafter"/>
</dbReference>
<dbReference type="OrthoDB" id="10265211at2759"/>
<evidence type="ECO:0000256" key="1">
    <source>
        <dbReference type="SAM" id="SignalP"/>
    </source>
</evidence>
<dbReference type="PANTHER" id="PTHR12748">
    <property type="entry name" value="ORIGIN RECOGNITION COMPLEX SUBUNIT 3"/>
    <property type="match status" value="1"/>
</dbReference>
<dbReference type="EMBL" id="MCFD01000002">
    <property type="protein sequence ID" value="ORX72872.1"/>
    <property type="molecule type" value="Genomic_DNA"/>
</dbReference>